<dbReference type="SUPFAM" id="SSF55424">
    <property type="entry name" value="FAD/NAD-linked reductases, dimerisation (C-terminal) domain"/>
    <property type="match status" value="1"/>
</dbReference>
<dbReference type="SUPFAM" id="SSF51905">
    <property type="entry name" value="FAD/NAD(P)-binding domain"/>
    <property type="match status" value="1"/>
</dbReference>
<dbReference type="Proteomes" id="UP000034832">
    <property type="component" value="Unassembled WGS sequence"/>
</dbReference>
<dbReference type="STRING" id="211460.YH63_13770"/>
<evidence type="ECO:0000259" key="5">
    <source>
        <dbReference type="Pfam" id="PF07992"/>
    </source>
</evidence>
<reference evidence="7" key="1">
    <citation type="submission" date="2019-04" db="EMBL/GenBank/DDBJ databases">
        <title>Whole genome sequencing of cave bacteria.</title>
        <authorList>
            <person name="Gan H.M."/>
            <person name="Barton H."/>
            <person name="Savka M.A."/>
        </authorList>
    </citation>
    <scope>NUCLEOTIDE SEQUENCE [LARGE SCALE GENOMIC DNA]</scope>
    <source>
        <strain evidence="7">LC387</strain>
    </source>
</reference>
<evidence type="ECO:0000256" key="2">
    <source>
        <dbReference type="ARBA" id="ARBA00022630"/>
    </source>
</evidence>
<sequence length="444" mass="48426">MLLASEKYLQISSGFIAWRAGAALVRLSEAERKFEEVAVRTDEPVVIVGAGHAGFQLAASLRQSGYEERIALINNEPHLPYQRPPLSKGFLEGNGDPQAVFFRPESFFRDYRIDLVEDHVVEIDRMTRKTSFQSTRSLNYRHLVMATGARNRLLRMPNAGHDDVRYLRSLADSEAIRERLENAKQVVVIGAGFVGLEFAATAAAKGIAVDIVELAPRIMARVVSPVVSGYFQARHEGAGCCIHSARSVSAIETANGRLQCVILDDGRKLPADLLIVGIGVVPNVELAMAAGLPSQDGIVVDQHLATVDPNISAIGDCALFSSHRYKSPLRLQSVSNAVDQAKCLAARLTGKIRPFDSLPWFWSDQGNDKLQIAGLIDSYEDIVVRGDPDQNSFSVFCYGDGILRGVESVNRVGDHMAARRLLAACTTVDPDKAANLSFDLKTAL</sequence>
<evidence type="ECO:0000256" key="3">
    <source>
        <dbReference type="ARBA" id="ARBA00022827"/>
    </source>
</evidence>
<dbReference type="Pfam" id="PF14759">
    <property type="entry name" value="Reductase_C"/>
    <property type="match status" value="1"/>
</dbReference>
<dbReference type="AlphaFoldDB" id="A0A4U6BLW6"/>
<dbReference type="PRINTS" id="PR00368">
    <property type="entry name" value="FADPNR"/>
</dbReference>
<dbReference type="EMBL" id="LBIA02000001">
    <property type="protein sequence ID" value="TKT70841.1"/>
    <property type="molecule type" value="Genomic_DNA"/>
</dbReference>
<dbReference type="GO" id="GO:0016651">
    <property type="term" value="F:oxidoreductase activity, acting on NAD(P)H"/>
    <property type="evidence" value="ECO:0007669"/>
    <property type="project" value="TreeGrafter"/>
</dbReference>
<evidence type="ECO:0000256" key="4">
    <source>
        <dbReference type="ARBA" id="ARBA00023002"/>
    </source>
</evidence>
<evidence type="ECO:0000313" key="7">
    <source>
        <dbReference type="EMBL" id="TKT70841.1"/>
    </source>
</evidence>
<dbReference type="InterPro" id="IPR023753">
    <property type="entry name" value="FAD/NAD-binding_dom"/>
</dbReference>
<name>A0A4U6BLW6_9BRAD</name>
<feature type="domain" description="FAD/NAD(P)-binding" evidence="5">
    <location>
        <begin position="45"/>
        <end position="341"/>
    </location>
</feature>
<dbReference type="PRINTS" id="PR00411">
    <property type="entry name" value="PNDRDTASEI"/>
</dbReference>
<evidence type="ECO:0000259" key="6">
    <source>
        <dbReference type="Pfam" id="PF14759"/>
    </source>
</evidence>
<dbReference type="PANTHER" id="PTHR43557:SF2">
    <property type="entry name" value="RIESKE DOMAIN-CONTAINING PROTEIN-RELATED"/>
    <property type="match status" value="1"/>
</dbReference>
<dbReference type="PANTHER" id="PTHR43557">
    <property type="entry name" value="APOPTOSIS-INDUCING FACTOR 1"/>
    <property type="match status" value="1"/>
</dbReference>
<evidence type="ECO:0000256" key="1">
    <source>
        <dbReference type="ARBA" id="ARBA00001974"/>
    </source>
</evidence>
<organism evidence="7 8">
    <name type="scientific">Afipia massiliensis</name>
    <dbReference type="NCBI Taxonomy" id="211460"/>
    <lineage>
        <taxon>Bacteria</taxon>
        <taxon>Pseudomonadati</taxon>
        <taxon>Pseudomonadota</taxon>
        <taxon>Alphaproteobacteria</taxon>
        <taxon>Hyphomicrobiales</taxon>
        <taxon>Nitrobacteraceae</taxon>
        <taxon>Afipia</taxon>
    </lineage>
</organism>
<evidence type="ECO:0000313" key="8">
    <source>
        <dbReference type="Proteomes" id="UP000034832"/>
    </source>
</evidence>
<gene>
    <name evidence="7" type="ORF">YH63_005130</name>
</gene>
<dbReference type="Pfam" id="PF07992">
    <property type="entry name" value="Pyr_redox_2"/>
    <property type="match status" value="1"/>
</dbReference>
<dbReference type="InterPro" id="IPR036188">
    <property type="entry name" value="FAD/NAD-bd_sf"/>
</dbReference>
<keyword evidence="3" id="KW-0274">FAD</keyword>
<dbReference type="Gene3D" id="3.50.50.60">
    <property type="entry name" value="FAD/NAD(P)-binding domain"/>
    <property type="match status" value="2"/>
</dbReference>
<dbReference type="InterPro" id="IPR016156">
    <property type="entry name" value="FAD/NAD-linked_Rdtase_dimer_sf"/>
</dbReference>
<comment type="caution">
    <text evidence="7">The sequence shown here is derived from an EMBL/GenBank/DDBJ whole genome shotgun (WGS) entry which is preliminary data.</text>
</comment>
<protein>
    <submittedName>
        <fullName evidence="7">Pyridine nucleotide-disulfide oxidoreductase</fullName>
    </submittedName>
</protein>
<keyword evidence="8" id="KW-1185">Reference proteome</keyword>
<dbReference type="OrthoDB" id="7809559at2"/>
<comment type="cofactor">
    <cofactor evidence="1">
        <name>FAD</name>
        <dbReference type="ChEBI" id="CHEBI:57692"/>
    </cofactor>
</comment>
<keyword evidence="4" id="KW-0560">Oxidoreductase</keyword>
<dbReference type="InterPro" id="IPR028202">
    <property type="entry name" value="Reductase_C"/>
</dbReference>
<dbReference type="Gene3D" id="3.30.390.30">
    <property type="match status" value="1"/>
</dbReference>
<accession>A0A4U6BLW6</accession>
<dbReference type="InterPro" id="IPR050446">
    <property type="entry name" value="FAD-oxidoreductase/Apoptosis"/>
</dbReference>
<dbReference type="GO" id="GO:0005737">
    <property type="term" value="C:cytoplasm"/>
    <property type="evidence" value="ECO:0007669"/>
    <property type="project" value="TreeGrafter"/>
</dbReference>
<keyword evidence="2" id="KW-0285">Flavoprotein</keyword>
<feature type="domain" description="Reductase C-terminal" evidence="6">
    <location>
        <begin position="360"/>
        <end position="443"/>
    </location>
</feature>
<proteinExistence type="predicted"/>
<dbReference type="RefSeq" id="WP_083992631.1">
    <property type="nucleotide sequence ID" value="NZ_LBIA02000001.1"/>
</dbReference>